<keyword evidence="4" id="KW-1185">Reference proteome</keyword>
<keyword evidence="1" id="KW-1133">Transmembrane helix</keyword>
<feature type="domain" description="HTH luxR-type" evidence="2">
    <location>
        <begin position="11"/>
        <end position="76"/>
    </location>
</feature>
<dbReference type="GO" id="GO:0016987">
    <property type="term" value="F:sigma factor activity"/>
    <property type="evidence" value="ECO:0007669"/>
    <property type="project" value="InterPro"/>
</dbReference>
<sequence>MNDSGSHPLDDEARWNRLTEKQRACLDLLIEHKTSKEIARLLDISKHTVDQRLNLARDTLGAQDRNESAFIYRQMKEKYDRVTYDAVEVPATPALVRSEFPDGGSPNLMELHDSSALQGGSSGIRPPFRGLFKRDHNSANRLWIYLAGLAAAVWIVLGGLGVAQALNQLIQN</sequence>
<evidence type="ECO:0000313" key="4">
    <source>
        <dbReference type="Proteomes" id="UP000076088"/>
    </source>
</evidence>
<dbReference type="SUPFAM" id="SSF46894">
    <property type="entry name" value="C-terminal effector domain of the bipartite response regulators"/>
    <property type="match status" value="1"/>
</dbReference>
<keyword evidence="1" id="KW-0812">Transmembrane</keyword>
<dbReference type="Pfam" id="PF08281">
    <property type="entry name" value="Sigma70_r4_2"/>
    <property type="match status" value="1"/>
</dbReference>
<protein>
    <recommendedName>
        <fullName evidence="2">HTH luxR-type domain-containing protein</fullName>
    </recommendedName>
</protein>
<organism evidence="3 4">
    <name type="scientific">Sphingopyxis macrogoltabida</name>
    <name type="common">Sphingomonas macrogoltabidus</name>
    <dbReference type="NCBI Taxonomy" id="33050"/>
    <lineage>
        <taxon>Bacteria</taxon>
        <taxon>Pseudomonadati</taxon>
        <taxon>Pseudomonadota</taxon>
        <taxon>Alphaproteobacteria</taxon>
        <taxon>Sphingomonadales</taxon>
        <taxon>Sphingomonadaceae</taxon>
        <taxon>Sphingopyxis</taxon>
    </lineage>
</organism>
<dbReference type="InterPro" id="IPR036388">
    <property type="entry name" value="WH-like_DNA-bd_sf"/>
</dbReference>
<accession>A0AAC8YZK5</accession>
<dbReference type="Gene3D" id="1.10.10.10">
    <property type="entry name" value="Winged helix-like DNA-binding domain superfamily/Winged helix DNA-binding domain"/>
    <property type="match status" value="1"/>
</dbReference>
<dbReference type="SMART" id="SM00421">
    <property type="entry name" value="HTH_LUXR"/>
    <property type="match status" value="1"/>
</dbReference>
<dbReference type="PROSITE" id="PS50043">
    <property type="entry name" value="HTH_LUXR_2"/>
    <property type="match status" value="1"/>
</dbReference>
<feature type="transmembrane region" description="Helical" evidence="1">
    <location>
        <begin position="142"/>
        <end position="166"/>
    </location>
</feature>
<dbReference type="Proteomes" id="UP000076088">
    <property type="component" value="Chromosome"/>
</dbReference>
<reference evidence="3 4" key="2">
    <citation type="journal article" date="2016" name="Genome Announc.">
        <title>Complete Genome Sequence of Sphingopyxis macrogoltabida Strain 203N (NBRC 111659), a Polyethylene Glycol Degrader.</title>
        <authorList>
            <person name="Ohtsubo Y."/>
            <person name="Nonoyama S."/>
            <person name="Nagata Y."/>
            <person name="Numata M."/>
            <person name="Tsuchikane K."/>
            <person name="Hosoyama A."/>
            <person name="Yamazoe A."/>
            <person name="Tsuda M."/>
            <person name="Fujita N."/>
            <person name="Kawai F."/>
        </authorList>
    </citation>
    <scope>NUCLEOTIDE SEQUENCE [LARGE SCALE GENOMIC DNA]</scope>
    <source>
        <strain evidence="3 4">203N</strain>
    </source>
</reference>
<dbReference type="KEGG" id="smaz:LH19_11010"/>
<name>A0AAC8YZK5_SPHMC</name>
<dbReference type="InterPro" id="IPR016032">
    <property type="entry name" value="Sig_transdc_resp-reg_C-effctor"/>
</dbReference>
<dbReference type="RefSeq" id="WP_054727791.1">
    <property type="nucleotide sequence ID" value="NZ_CP009429.1"/>
</dbReference>
<gene>
    <name evidence="3" type="ORF">ATM17_08825</name>
</gene>
<keyword evidence="1" id="KW-0472">Membrane</keyword>
<dbReference type="GO" id="GO:0006352">
    <property type="term" value="P:DNA-templated transcription initiation"/>
    <property type="evidence" value="ECO:0007669"/>
    <property type="project" value="InterPro"/>
</dbReference>
<dbReference type="EMBL" id="CP013344">
    <property type="protein sequence ID" value="AMU89140.1"/>
    <property type="molecule type" value="Genomic_DNA"/>
</dbReference>
<evidence type="ECO:0000259" key="2">
    <source>
        <dbReference type="PROSITE" id="PS50043"/>
    </source>
</evidence>
<proteinExistence type="predicted"/>
<dbReference type="InterPro" id="IPR013249">
    <property type="entry name" value="RNA_pol_sigma70_r4_t2"/>
</dbReference>
<dbReference type="InterPro" id="IPR000792">
    <property type="entry name" value="Tscrpt_reg_LuxR_C"/>
</dbReference>
<evidence type="ECO:0000313" key="3">
    <source>
        <dbReference type="EMBL" id="AMU89140.1"/>
    </source>
</evidence>
<evidence type="ECO:0000256" key="1">
    <source>
        <dbReference type="SAM" id="Phobius"/>
    </source>
</evidence>
<dbReference type="AlphaFoldDB" id="A0AAC8YZK5"/>
<reference evidence="4" key="1">
    <citation type="submission" date="2015-11" db="EMBL/GenBank/DDBJ databases">
        <title>Complete genome sequence of a polyethylene-glycol degrader Sphingopyxis macrogoltabida 203N (NBRC 111659).</title>
        <authorList>
            <person name="Yoshiyuki O."/>
            <person name="Shouta N."/>
            <person name="Nagata Y."/>
            <person name="Numata M."/>
            <person name="Tsuchikane K."/>
            <person name="Hosoyama A."/>
            <person name="Yamazoe A."/>
            <person name="Tsuda M."/>
            <person name="Fujita N."/>
            <person name="Kawai F."/>
        </authorList>
    </citation>
    <scope>NUCLEOTIDE SEQUENCE [LARGE SCALE GENOMIC DNA]</scope>
    <source>
        <strain evidence="4">203N</strain>
    </source>
</reference>
<dbReference type="GO" id="GO:0003677">
    <property type="term" value="F:DNA binding"/>
    <property type="evidence" value="ECO:0007669"/>
    <property type="project" value="InterPro"/>
</dbReference>